<evidence type="ECO:0000313" key="2">
    <source>
        <dbReference type="EMBL" id="MBK1633804.1"/>
    </source>
</evidence>
<dbReference type="PANTHER" id="PTHR43591">
    <property type="entry name" value="METHYLTRANSFERASE"/>
    <property type="match status" value="1"/>
</dbReference>
<dbReference type="EMBL" id="NRRV01000121">
    <property type="protein sequence ID" value="MBK1633804.1"/>
    <property type="molecule type" value="Genomic_DNA"/>
</dbReference>
<dbReference type="GO" id="GO:0032259">
    <property type="term" value="P:methylation"/>
    <property type="evidence" value="ECO:0007669"/>
    <property type="project" value="UniProtKB-KW"/>
</dbReference>
<dbReference type="InterPro" id="IPR029063">
    <property type="entry name" value="SAM-dependent_MTases_sf"/>
</dbReference>
<dbReference type="CDD" id="cd02440">
    <property type="entry name" value="AdoMet_MTases"/>
    <property type="match status" value="1"/>
</dbReference>
<dbReference type="SUPFAM" id="SSF53335">
    <property type="entry name" value="S-adenosyl-L-methionine-dependent methyltransferases"/>
    <property type="match status" value="1"/>
</dbReference>
<dbReference type="RefSeq" id="WP_200243201.1">
    <property type="nucleotide sequence ID" value="NZ_NRRV01000121.1"/>
</dbReference>
<dbReference type="InterPro" id="IPR013217">
    <property type="entry name" value="Methyltransf_12"/>
</dbReference>
<dbReference type="GO" id="GO:0008168">
    <property type="term" value="F:methyltransferase activity"/>
    <property type="evidence" value="ECO:0007669"/>
    <property type="project" value="UniProtKB-KW"/>
</dbReference>
<organism evidence="2 3">
    <name type="scientific">Thiohalocapsa halophila</name>
    <dbReference type="NCBI Taxonomy" id="69359"/>
    <lineage>
        <taxon>Bacteria</taxon>
        <taxon>Pseudomonadati</taxon>
        <taxon>Pseudomonadota</taxon>
        <taxon>Gammaproteobacteria</taxon>
        <taxon>Chromatiales</taxon>
        <taxon>Chromatiaceae</taxon>
        <taxon>Thiohalocapsa</taxon>
    </lineage>
</organism>
<evidence type="ECO:0000259" key="1">
    <source>
        <dbReference type="Pfam" id="PF08242"/>
    </source>
</evidence>
<keyword evidence="3" id="KW-1185">Reference proteome</keyword>
<gene>
    <name evidence="2" type="ORF">CKO31_24325</name>
</gene>
<comment type="caution">
    <text evidence="2">The sequence shown here is derived from an EMBL/GenBank/DDBJ whole genome shotgun (WGS) entry which is preliminary data.</text>
</comment>
<sequence>MKRSPEPELMEGPEQARAYAEADFSEPNELFLRLLEEQSSGALTHCRALDLGCGPADIVIRLLRRYPKLHCDALDGSQAMLDLAQTAIDALPGIASRTRLICDKLPSGRVETGAYDLILSNSLLHHLHEPQVLWRSIRAAAKPGALVLVMDLTRPASAGHAAALVESYAADAPEVLKQDFRNSLHAAFEPAEVTEQLRAAGLAEQLAVNVVSDRHLAVWGRVSGE</sequence>
<evidence type="ECO:0000313" key="3">
    <source>
        <dbReference type="Proteomes" id="UP000748752"/>
    </source>
</evidence>
<dbReference type="Gene3D" id="3.40.50.150">
    <property type="entry name" value="Vaccinia Virus protein VP39"/>
    <property type="match status" value="1"/>
</dbReference>
<name>A0ABS1CQM9_9GAMM</name>
<proteinExistence type="predicted"/>
<keyword evidence="2" id="KW-0808">Transferase</keyword>
<reference evidence="2 3" key="1">
    <citation type="journal article" date="2020" name="Microorganisms">
        <title>Osmotic Adaptation and Compatible Solute Biosynthesis of Phototrophic Bacteria as Revealed from Genome Analyses.</title>
        <authorList>
            <person name="Imhoff J.F."/>
            <person name="Rahn T."/>
            <person name="Kunzel S."/>
            <person name="Keller A."/>
            <person name="Neulinger S.C."/>
        </authorList>
    </citation>
    <scope>NUCLEOTIDE SEQUENCE [LARGE SCALE GENOMIC DNA]</scope>
    <source>
        <strain evidence="2 3">DSM 6210</strain>
    </source>
</reference>
<feature type="domain" description="Methyltransferase type 12" evidence="1">
    <location>
        <begin position="49"/>
        <end position="146"/>
    </location>
</feature>
<dbReference type="Pfam" id="PF08242">
    <property type="entry name" value="Methyltransf_12"/>
    <property type="match status" value="1"/>
</dbReference>
<dbReference type="Proteomes" id="UP000748752">
    <property type="component" value="Unassembled WGS sequence"/>
</dbReference>
<protein>
    <submittedName>
        <fullName evidence="2">SAM-dependent methyltransferase</fullName>
    </submittedName>
</protein>
<keyword evidence="2" id="KW-0489">Methyltransferase</keyword>
<dbReference type="PANTHER" id="PTHR43591:SF24">
    <property type="entry name" value="2-METHOXY-6-POLYPRENYL-1,4-BENZOQUINOL METHYLASE, MITOCHONDRIAL"/>
    <property type="match status" value="1"/>
</dbReference>
<accession>A0ABS1CQM9</accession>